<gene>
    <name evidence="2" type="ORF">OXX778_LOCUS21642</name>
</gene>
<dbReference type="PANTHER" id="PTHR12824">
    <property type="entry name" value="GROUP XII SECRETORY PHOSPHOLIPASE A2 FAMILY MEMBER"/>
    <property type="match status" value="1"/>
</dbReference>
<dbReference type="GO" id="GO:0016042">
    <property type="term" value="P:lipid catabolic process"/>
    <property type="evidence" value="ECO:0007669"/>
    <property type="project" value="InterPro"/>
</dbReference>
<evidence type="ECO:0000313" key="3">
    <source>
        <dbReference type="Proteomes" id="UP000663879"/>
    </source>
</evidence>
<evidence type="ECO:0000256" key="1">
    <source>
        <dbReference type="SAM" id="SignalP"/>
    </source>
</evidence>
<dbReference type="InterPro" id="IPR036444">
    <property type="entry name" value="PLipase_A2_dom_sf"/>
</dbReference>
<keyword evidence="1" id="KW-0732">Signal</keyword>
<feature type="chain" id="PRO_5032506666" evidence="1">
    <location>
        <begin position="20"/>
        <end position="170"/>
    </location>
</feature>
<proteinExistence type="predicted"/>
<dbReference type="Proteomes" id="UP000663879">
    <property type="component" value="Unassembled WGS sequence"/>
</dbReference>
<feature type="signal peptide" evidence="1">
    <location>
        <begin position="1"/>
        <end position="19"/>
    </location>
</feature>
<dbReference type="EMBL" id="CAJNOC010008194">
    <property type="protein sequence ID" value="CAF1111370.1"/>
    <property type="molecule type" value="Genomic_DNA"/>
</dbReference>
<dbReference type="AlphaFoldDB" id="A0A814PWM0"/>
<dbReference type="GO" id="GO:0005509">
    <property type="term" value="F:calcium ion binding"/>
    <property type="evidence" value="ECO:0007669"/>
    <property type="project" value="InterPro"/>
</dbReference>
<dbReference type="GO" id="GO:0005576">
    <property type="term" value="C:extracellular region"/>
    <property type="evidence" value="ECO:0007669"/>
    <property type="project" value="InterPro"/>
</dbReference>
<comment type="caution">
    <text evidence="2">The sequence shown here is derived from an EMBL/GenBank/DDBJ whole genome shotgun (WGS) entry which is preliminary data.</text>
</comment>
<evidence type="ECO:0000313" key="2">
    <source>
        <dbReference type="EMBL" id="CAF1111370.1"/>
    </source>
</evidence>
<dbReference type="Gene3D" id="1.20.90.10">
    <property type="entry name" value="Phospholipase A2 domain"/>
    <property type="match status" value="1"/>
</dbReference>
<dbReference type="SUPFAM" id="SSF48619">
    <property type="entry name" value="Phospholipase A2, PLA2"/>
    <property type="match status" value="1"/>
</dbReference>
<dbReference type="PANTHER" id="PTHR12824:SF8">
    <property type="entry name" value="GXIVSPLA2, ISOFORM A"/>
    <property type="match status" value="1"/>
</dbReference>
<dbReference type="Pfam" id="PF06951">
    <property type="entry name" value="PLA2G12"/>
    <property type="match status" value="1"/>
</dbReference>
<dbReference type="GO" id="GO:0050482">
    <property type="term" value="P:arachidonate secretion"/>
    <property type="evidence" value="ECO:0007669"/>
    <property type="project" value="InterPro"/>
</dbReference>
<dbReference type="GO" id="GO:0006644">
    <property type="term" value="P:phospholipid metabolic process"/>
    <property type="evidence" value="ECO:0007669"/>
    <property type="project" value="InterPro"/>
</dbReference>
<organism evidence="2 3">
    <name type="scientific">Brachionus calyciflorus</name>
    <dbReference type="NCBI Taxonomy" id="104777"/>
    <lineage>
        <taxon>Eukaryota</taxon>
        <taxon>Metazoa</taxon>
        <taxon>Spiralia</taxon>
        <taxon>Gnathifera</taxon>
        <taxon>Rotifera</taxon>
        <taxon>Eurotatoria</taxon>
        <taxon>Monogononta</taxon>
        <taxon>Pseudotrocha</taxon>
        <taxon>Ploima</taxon>
        <taxon>Brachionidae</taxon>
        <taxon>Brachionus</taxon>
    </lineage>
</organism>
<keyword evidence="3" id="KW-1185">Reference proteome</keyword>
<name>A0A814PWM0_9BILA</name>
<accession>A0A814PWM0</accession>
<dbReference type="InterPro" id="IPR010711">
    <property type="entry name" value="PLA2G12"/>
</dbReference>
<protein>
    <submittedName>
        <fullName evidence="2">Uncharacterized protein</fullName>
    </submittedName>
</protein>
<reference evidence="2" key="1">
    <citation type="submission" date="2021-02" db="EMBL/GenBank/DDBJ databases">
        <authorList>
            <person name="Nowell W R."/>
        </authorList>
    </citation>
    <scope>NUCLEOTIDE SEQUENCE</scope>
    <source>
        <strain evidence="2">Ploen Becks lab</strain>
    </source>
</reference>
<sequence>MSSLKTFSFFLFCLALVSAVKEVDIELAYKLLVQQVVKNNGLIQTRVDDCQISCPAGSRLLQKPNHQFSSNGCGSYNINVDFSVLNMNEFNQCCDVHDFCYETCSETKKRCDSSFDRCLTGYCNKWAIEYNWYSWQKTTCSSVVKLMTLAVENLGCSTYKSSQLNACYCS</sequence>
<dbReference type="GO" id="GO:0004623">
    <property type="term" value="F:phospholipase A2 activity"/>
    <property type="evidence" value="ECO:0007669"/>
    <property type="project" value="InterPro"/>
</dbReference>
<dbReference type="OrthoDB" id="3935740at2759"/>